<gene>
    <name evidence="1" type="ORF">BVRB_8g201780</name>
</gene>
<dbReference type="Gramene" id="KMS96571">
    <property type="protein sequence ID" value="KMS96571"/>
    <property type="gene ID" value="BVRB_8g201780"/>
</dbReference>
<protein>
    <submittedName>
        <fullName evidence="1">Uncharacterized protein</fullName>
    </submittedName>
</protein>
<sequence length="33" mass="3944">MELDKMRSGFRIKENESMCLLVIEEGYIDTQTY</sequence>
<dbReference type="AlphaFoldDB" id="A0A0J8B6G1"/>
<evidence type="ECO:0000313" key="2">
    <source>
        <dbReference type="Proteomes" id="UP000035740"/>
    </source>
</evidence>
<dbReference type="EMBL" id="KQ090369">
    <property type="protein sequence ID" value="KMS96571.1"/>
    <property type="molecule type" value="Genomic_DNA"/>
</dbReference>
<accession>A0A0J8B6G1</accession>
<keyword evidence="2" id="KW-1185">Reference proteome</keyword>
<dbReference type="Proteomes" id="UP000035740">
    <property type="component" value="Unassembled WGS sequence"/>
</dbReference>
<name>A0A0J8B6G1_BETVV</name>
<reference evidence="1 2" key="1">
    <citation type="journal article" date="2014" name="Nature">
        <title>The genome of the recently domesticated crop plant sugar beet (Beta vulgaris).</title>
        <authorList>
            <person name="Dohm J.C."/>
            <person name="Minoche A.E."/>
            <person name="Holtgrawe D."/>
            <person name="Capella-Gutierrez S."/>
            <person name="Zakrzewski F."/>
            <person name="Tafer H."/>
            <person name="Rupp O."/>
            <person name="Sorensen T.R."/>
            <person name="Stracke R."/>
            <person name="Reinhardt R."/>
            <person name="Goesmann A."/>
            <person name="Kraft T."/>
            <person name="Schulz B."/>
            <person name="Stadler P.F."/>
            <person name="Schmidt T."/>
            <person name="Gabaldon T."/>
            <person name="Lehrach H."/>
            <person name="Weisshaar B."/>
            <person name="Himmelbauer H."/>
        </authorList>
    </citation>
    <scope>NUCLEOTIDE SEQUENCE [LARGE SCALE GENOMIC DNA]</scope>
    <source>
        <tissue evidence="1">Taproot</tissue>
    </source>
</reference>
<organism evidence="1 2">
    <name type="scientific">Beta vulgaris subsp. vulgaris</name>
    <name type="common">Beet</name>
    <dbReference type="NCBI Taxonomy" id="3555"/>
    <lineage>
        <taxon>Eukaryota</taxon>
        <taxon>Viridiplantae</taxon>
        <taxon>Streptophyta</taxon>
        <taxon>Embryophyta</taxon>
        <taxon>Tracheophyta</taxon>
        <taxon>Spermatophyta</taxon>
        <taxon>Magnoliopsida</taxon>
        <taxon>eudicotyledons</taxon>
        <taxon>Gunneridae</taxon>
        <taxon>Pentapetalae</taxon>
        <taxon>Caryophyllales</taxon>
        <taxon>Chenopodiaceae</taxon>
        <taxon>Betoideae</taxon>
        <taxon>Beta</taxon>
    </lineage>
</organism>
<proteinExistence type="predicted"/>
<evidence type="ECO:0000313" key="1">
    <source>
        <dbReference type="EMBL" id="KMS96571.1"/>
    </source>
</evidence>